<sequence length="329" mass="36870">MSSSELTVDDFWVSRVTSFNACVALVLVLWDWVVNFDDEVSLIWGTQVALSSSNQNAPTDTVISSSPRRTPRQALYKSSYLFLRYGGIGFQIFNFLFALRMETHVPIDITHCKLWLVYQGIVCQTMTTLVEGLLMLRVYLLWKRSLKIAGALFLLIVLEVSCMVFGAKMVIPDQGLNQLCFFKKPPIGAIFFVTASIVTQTTIVALLLIKRRAGRHKRWGKAPLYLLVMRDATLIFLVIFSLLLMGLIYAIVGNGYGDIIFYWTLSVLSICGCKTITNTQRMPDTMAGSSRTTDTIHVSTDIWIEEDDSPSELPTVMPPLNVDDAVTTP</sequence>
<comment type="caution">
    <text evidence="1">The sequence shown here is derived from an EMBL/GenBank/DDBJ whole genome shotgun (WGS) entry which is preliminary data.</text>
</comment>
<gene>
    <name evidence="1" type="ORF">BV22DRAFT_1089642</name>
</gene>
<dbReference type="EMBL" id="MU266408">
    <property type="protein sequence ID" value="KAH7925164.1"/>
    <property type="molecule type" value="Genomic_DNA"/>
</dbReference>
<organism evidence="1 2">
    <name type="scientific">Leucogyrophana mollusca</name>
    <dbReference type="NCBI Taxonomy" id="85980"/>
    <lineage>
        <taxon>Eukaryota</taxon>
        <taxon>Fungi</taxon>
        <taxon>Dikarya</taxon>
        <taxon>Basidiomycota</taxon>
        <taxon>Agaricomycotina</taxon>
        <taxon>Agaricomycetes</taxon>
        <taxon>Agaricomycetidae</taxon>
        <taxon>Boletales</taxon>
        <taxon>Boletales incertae sedis</taxon>
        <taxon>Leucogyrophana</taxon>
    </lineage>
</organism>
<protein>
    <submittedName>
        <fullName evidence="1">Uncharacterized protein</fullName>
    </submittedName>
</protein>
<name>A0ACB8BHW5_9AGAM</name>
<reference evidence="1" key="1">
    <citation type="journal article" date="2021" name="New Phytol.">
        <title>Evolutionary innovations through gain and loss of genes in the ectomycorrhizal Boletales.</title>
        <authorList>
            <person name="Wu G."/>
            <person name="Miyauchi S."/>
            <person name="Morin E."/>
            <person name="Kuo A."/>
            <person name="Drula E."/>
            <person name="Varga T."/>
            <person name="Kohler A."/>
            <person name="Feng B."/>
            <person name="Cao Y."/>
            <person name="Lipzen A."/>
            <person name="Daum C."/>
            <person name="Hundley H."/>
            <person name="Pangilinan J."/>
            <person name="Johnson J."/>
            <person name="Barry K."/>
            <person name="LaButti K."/>
            <person name="Ng V."/>
            <person name="Ahrendt S."/>
            <person name="Min B."/>
            <person name="Choi I.G."/>
            <person name="Park H."/>
            <person name="Plett J.M."/>
            <person name="Magnuson J."/>
            <person name="Spatafora J.W."/>
            <person name="Nagy L.G."/>
            <person name="Henrissat B."/>
            <person name="Grigoriev I.V."/>
            <person name="Yang Z.L."/>
            <person name="Xu J."/>
            <person name="Martin F.M."/>
        </authorList>
    </citation>
    <scope>NUCLEOTIDE SEQUENCE</scope>
    <source>
        <strain evidence="1">KUC20120723A-06</strain>
    </source>
</reference>
<dbReference type="Proteomes" id="UP000790709">
    <property type="component" value="Unassembled WGS sequence"/>
</dbReference>
<evidence type="ECO:0000313" key="1">
    <source>
        <dbReference type="EMBL" id="KAH7925164.1"/>
    </source>
</evidence>
<accession>A0ACB8BHW5</accession>
<keyword evidence="2" id="KW-1185">Reference proteome</keyword>
<evidence type="ECO:0000313" key="2">
    <source>
        <dbReference type="Proteomes" id="UP000790709"/>
    </source>
</evidence>
<proteinExistence type="predicted"/>